<dbReference type="GO" id="GO:0140359">
    <property type="term" value="F:ABC-type transporter activity"/>
    <property type="evidence" value="ECO:0007669"/>
    <property type="project" value="InterPro"/>
</dbReference>
<dbReference type="Pfam" id="PF01061">
    <property type="entry name" value="ABC2_membrane"/>
    <property type="match status" value="1"/>
</dbReference>
<feature type="transmembrane region" description="Helical" evidence="9">
    <location>
        <begin position="68"/>
        <end position="89"/>
    </location>
</feature>
<evidence type="ECO:0000313" key="14">
    <source>
        <dbReference type="Proteomes" id="UP000702954"/>
    </source>
</evidence>
<evidence type="ECO:0000313" key="13">
    <source>
        <dbReference type="Proteomes" id="UP000294613"/>
    </source>
</evidence>
<feature type="transmembrane region" description="Helical" evidence="9">
    <location>
        <begin position="226"/>
        <end position="248"/>
    </location>
</feature>
<keyword evidence="8 9" id="KW-0472">Membrane</keyword>
<keyword evidence="4 9" id="KW-1003">Cell membrane</keyword>
<feature type="transmembrane region" description="Helical" evidence="9">
    <location>
        <begin position="110"/>
        <end position="133"/>
    </location>
</feature>
<evidence type="ECO:0000259" key="10">
    <source>
        <dbReference type="PROSITE" id="PS51012"/>
    </source>
</evidence>
<dbReference type="Proteomes" id="UP000702954">
    <property type="component" value="Unassembled WGS sequence"/>
</dbReference>
<dbReference type="PANTHER" id="PTHR30413">
    <property type="entry name" value="INNER MEMBRANE TRANSPORT PERMEASE"/>
    <property type="match status" value="1"/>
</dbReference>
<comment type="subcellular location">
    <subcellularLocation>
        <location evidence="1">Cell inner membrane</location>
        <topology evidence="1">Multi-pass membrane protein</topology>
    </subcellularLocation>
    <subcellularLocation>
        <location evidence="9">Cell membrane</location>
        <topology evidence="9">Multi-pass membrane protein</topology>
    </subcellularLocation>
</comment>
<sequence length="258" mass="29178">MSVYIQNFLKFRPLLMELVTRDIKTKYRRSILGVLWTLLNPLLMMLVLSVVFSHIFKFQVENYPLYILSGQVVFNFFSESTSSAMSSIINNAPLIKKVYIPKYLFTLSRVASSVVNVMASFCALIVVMVFSGIELNFTVLLLVVPMGILIIFSTGIGLLLATVAVKFRDIIHLYGVLITALTYLTPVIYPISILPAKIRFFVELNPLTGILNMFRNLMFYNTLPTVGQLLTSVTIAIGTFLLGLFVFYKNQDKFILNI</sequence>
<dbReference type="GO" id="GO:0043190">
    <property type="term" value="C:ATP-binding cassette (ABC) transporter complex"/>
    <property type="evidence" value="ECO:0007669"/>
    <property type="project" value="InterPro"/>
</dbReference>
<keyword evidence="5" id="KW-0997">Cell inner membrane</keyword>
<dbReference type="EMBL" id="SLZV01000007">
    <property type="protein sequence ID" value="TCS68669.1"/>
    <property type="molecule type" value="Genomic_DNA"/>
</dbReference>
<feature type="transmembrane region" description="Helical" evidence="9">
    <location>
        <begin position="31"/>
        <end position="56"/>
    </location>
</feature>
<dbReference type="GO" id="GO:0015920">
    <property type="term" value="P:lipopolysaccharide transport"/>
    <property type="evidence" value="ECO:0007669"/>
    <property type="project" value="TreeGrafter"/>
</dbReference>
<feature type="domain" description="ABC transmembrane type-2" evidence="10">
    <location>
        <begin position="32"/>
        <end position="250"/>
    </location>
</feature>
<dbReference type="AlphaFoldDB" id="A0A4R3JRU6"/>
<dbReference type="EMBL" id="BHEO01000008">
    <property type="protein sequence ID" value="GBU05106.1"/>
    <property type="molecule type" value="Genomic_DNA"/>
</dbReference>
<evidence type="ECO:0000313" key="11">
    <source>
        <dbReference type="EMBL" id="GBU05106.1"/>
    </source>
</evidence>
<protein>
    <recommendedName>
        <fullName evidence="9">Transport permease protein</fullName>
    </recommendedName>
</protein>
<dbReference type="Proteomes" id="UP000294613">
    <property type="component" value="Unassembled WGS sequence"/>
</dbReference>
<evidence type="ECO:0000256" key="4">
    <source>
        <dbReference type="ARBA" id="ARBA00022475"/>
    </source>
</evidence>
<dbReference type="RefSeq" id="WP_008976496.1">
    <property type="nucleotide sequence ID" value="NZ_AP031411.1"/>
</dbReference>
<evidence type="ECO:0000256" key="1">
    <source>
        <dbReference type="ARBA" id="ARBA00004429"/>
    </source>
</evidence>
<dbReference type="InterPro" id="IPR013525">
    <property type="entry name" value="ABC2_TM"/>
</dbReference>
<dbReference type="InterPro" id="IPR047817">
    <property type="entry name" value="ABC2_TM_bact-type"/>
</dbReference>
<evidence type="ECO:0000256" key="9">
    <source>
        <dbReference type="RuleBase" id="RU361157"/>
    </source>
</evidence>
<gene>
    <name evidence="12" type="ORF">EDD74_10760</name>
    <name evidence="11" type="ORF">FAEUMB_16470</name>
</gene>
<evidence type="ECO:0000256" key="7">
    <source>
        <dbReference type="ARBA" id="ARBA00022989"/>
    </source>
</evidence>
<dbReference type="InterPro" id="IPR000412">
    <property type="entry name" value="ABC_2_transport"/>
</dbReference>
<accession>A0A4R3JRU6</accession>
<comment type="caution">
    <text evidence="12">The sequence shown here is derived from an EMBL/GenBank/DDBJ whole genome shotgun (WGS) entry which is preliminary data.</text>
</comment>
<dbReference type="PIRSF" id="PIRSF006648">
    <property type="entry name" value="DrrB"/>
    <property type="match status" value="1"/>
</dbReference>
<comment type="similarity">
    <text evidence="2 9">Belongs to the ABC-2 integral membrane protein family.</text>
</comment>
<name>A0A4R3JRU6_9FIRM</name>
<keyword evidence="7 9" id="KW-1133">Transmembrane helix</keyword>
<dbReference type="GeneID" id="97506297"/>
<evidence type="ECO:0000313" key="12">
    <source>
        <dbReference type="EMBL" id="TCS68669.1"/>
    </source>
</evidence>
<keyword evidence="6 9" id="KW-0812">Transmembrane</keyword>
<evidence type="ECO:0000256" key="5">
    <source>
        <dbReference type="ARBA" id="ARBA00022519"/>
    </source>
</evidence>
<evidence type="ECO:0000256" key="3">
    <source>
        <dbReference type="ARBA" id="ARBA00022448"/>
    </source>
</evidence>
<keyword evidence="3 9" id="KW-0813">Transport</keyword>
<dbReference type="PROSITE" id="PS51012">
    <property type="entry name" value="ABC_TM2"/>
    <property type="match status" value="1"/>
</dbReference>
<dbReference type="PRINTS" id="PR00164">
    <property type="entry name" value="ABC2TRNSPORT"/>
</dbReference>
<organism evidence="12 13">
    <name type="scientific">Faecalimonas umbilicata</name>
    <dbReference type="NCBI Taxonomy" id="1912855"/>
    <lineage>
        <taxon>Bacteria</taxon>
        <taxon>Bacillati</taxon>
        <taxon>Bacillota</taxon>
        <taxon>Clostridia</taxon>
        <taxon>Lachnospirales</taxon>
        <taxon>Lachnospiraceae</taxon>
        <taxon>Faecalimonas</taxon>
    </lineage>
</organism>
<feature type="transmembrane region" description="Helical" evidence="9">
    <location>
        <begin position="139"/>
        <end position="161"/>
    </location>
</feature>
<reference evidence="11 14" key="1">
    <citation type="journal article" date="2018" name="Int. J. Syst. Evol. Microbiol.">
        <title>Draft Genome Sequence of Faecalimonas umbilicata JCM 30896T, an Acetate-Producing Bacterium Isolated from Human Feces.</title>
        <authorList>
            <person name="Sakamoto M."/>
            <person name="Ikeyama N."/>
            <person name="Yuki M."/>
            <person name="Ohkuma M."/>
        </authorList>
    </citation>
    <scope>NUCLEOTIDE SEQUENCE [LARGE SCALE GENOMIC DNA]</scope>
    <source>
        <strain evidence="11 14">EGH7</strain>
    </source>
</reference>
<reference evidence="12 13" key="2">
    <citation type="submission" date="2019-03" db="EMBL/GenBank/DDBJ databases">
        <title>Genomic Encyclopedia of Type Strains, Phase IV (KMG-IV): sequencing the most valuable type-strain genomes for metagenomic binning, comparative biology and taxonomic classification.</title>
        <authorList>
            <person name="Goeker M."/>
        </authorList>
    </citation>
    <scope>NUCLEOTIDE SEQUENCE [LARGE SCALE GENOMIC DNA]</scope>
    <source>
        <strain evidence="12 13">DSM 103426</strain>
    </source>
</reference>
<feature type="transmembrane region" description="Helical" evidence="9">
    <location>
        <begin position="173"/>
        <end position="194"/>
    </location>
</feature>
<keyword evidence="14" id="KW-1185">Reference proteome</keyword>
<evidence type="ECO:0000256" key="8">
    <source>
        <dbReference type="ARBA" id="ARBA00023136"/>
    </source>
</evidence>
<dbReference type="PANTHER" id="PTHR30413:SF8">
    <property type="entry name" value="TRANSPORT PERMEASE PROTEIN"/>
    <property type="match status" value="1"/>
</dbReference>
<evidence type="ECO:0000256" key="6">
    <source>
        <dbReference type="ARBA" id="ARBA00022692"/>
    </source>
</evidence>
<proteinExistence type="inferred from homology"/>
<evidence type="ECO:0000256" key="2">
    <source>
        <dbReference type="ARBA" id="ARBA00007783"/>
    </source>
</evidence>